<reference evidence="2 3" key="1">
    <citation type="submission" date="2016-11" db="EMBL/GenBank/DDBJ databases">
        <authorList>
            <person name="Jaros S."/>
            <person name="Januszkiewicz K."/>
            <person name="Wedrychowicz H."/>
        </authorList>
    </citation>
    <scope>NUCLEOTIDE SEQUENCE [LARGE SCALE GENOMIC DNA]</scope>
    <source>
        <strain evidence="2 3">DSM 21425</strain>
    </source>
</reference>
<evidence type="ECO:0000256" key="1">
    <source>
        <dbReference type="SAM" id="SignalP"/>
    </source>
</evidence>
<gene>
    <name evidence="2" type="ORF">SAMN04488096_105295</name>
</gene>
<sequence>MNIKNLTFFLALTLTNALTSNAQISRIDDSQDVMNLKNVIDQNPKRTSSSSILDKPNLQGSPYWNEDFQSGKIINKESNKEIRNIRLRYRILDDVIQLKDNNSDDFMILDRSQNLIIYINRQKFVFLENYPININGTNNGYSIELFNSKKASLLKRISQNYVEGREADNSYSASVPPKLEKKINYFVKTKEDKISAIEPHKKKAADAFPDHQDEIKSFIKKNKLKFRGSDEEADLITLVEYYSTL</sequence>
<dbReference type="EMBL" id="FQYY01000005">
    <property type="protein sequence ID" value="SHI89714.1"/>
    <property type="molecule type" value="Genomic_DNA"/>
</dbReference>
<dbReference type="RefSeq" id="WP_073150845.1">
    <property type="nucleotide sequence ID" value="NZ_FQYY01000005.1"/>
</dbReference>
<evidence type="ECO:0000313" key="2">
    <source>
        <dbReference type="EMBL" id="SHI89714.1"/>
    </source>
</evidence>
<dbReference type="Proteomes" id="UP000184225">
    <property type="component" value="Unassembled WGS sequence"/>
</dbReference>
<keyword evidence="1" id="KW-0732">Signal</keyword>
<accession>A0A1M6EW29</accession>
<name>A0A1M6EW29_9FLAO</name>
<dbReference type="STRING" id="579105.SAMN04488096_105295"/>
<dbReference type="OrthoDB" id="1160165at2"/>
<proteinExistence type="predicted"/>
<feature type="chain" id="PRO_5012861568" evidence="1">
    <location>
        <begin position="23"/>
        <end position="245"/>
    </location>
</feature>
<keyword evidence="3" id="KW-1185">Reference proteome</keyword>
<evidence type="ECO:0000313" key="3">
    <source>
        <dbReference type="Proteomes" id="UP000184225"/>
    </source>
</evidence>
<protein>
    <submittedName>
        <fullName evidence="2">Uncharacterized protein</fullName>
    </submittedName>
</protein>
<organism evidence="2 3">
    <name type="scientific">Mesonia phycicola</name>
    <dbReference type="NCBI Taxonomy" id="579105"/>
    <lineage>
        <taxon>Bacteria</taxon>
        <taxon>Pseudomonadati</taxon>
        <taxon>Bacteroidota</taxon>
        <taxon>Flavobacteriia</taxon>
        <taxon>Flavobacteriales</taxon>
        <taxon>Flavobacteriaceae</taxon>
        <taxon>Mesonia</taxon>
    </lineage>
</organism>
<dbReference type="AlphaFoldDB" id="A0A1M6EW29"/>
<feature type="signal peptide" evidence="1">
    <location>
        <begin position="1"/>
        <end position="22"/>
    </location>
</feature>